<dbReference type="PANTHER" id="PTHR23022">
    <property type="entry name" value="TRANSPOSABLE ELEMENT-RELATED"/>
    <property type="match status" value="1"/>
</dbReference>
<dbReference type="GO" id="GO:0003676">
    <property type="term" value="F:nucleic acid binding"/>
    <property type="evidence" value="ECO:0007669"/>
    <property type="project" value="InterPro"/>
</dbReference>
<dbReference type="InterPro" id="IPR052338">
    <property type="entry name" value="Transposase_5"/>
</dbReference>
<dbReference type="EMBL" id="MU551584">
    <property type="protein sequence ID" value="KAI5624440.1"/>
    <property type="molecule type" value="Genomic_DNA"/>
</dbReference>
<proteinExistence type="predicted"/>
<organism evidence="2 3">
    <name type="scientific">Silurus asotus</name>
    <name type="common">Amur catfish</name>
    <name type="synonym">Parasilurus asotus</name>
    <dbReference type="NCBI Taxonomy" id="30991"/>
    <lineage>
        <taxon>Eukaryota</taxon>
        <taxon>Metazoa</taxon>
        <taxon>Chordata</taxon>
        <taxon>Craniata</taxon>
        <taxon>Vertebrata</taxon>
        <taxon>Euteleostomi</taxon>
        <taxon>Actinopterygii</taxon>
        <taxon>Neopterygii</taxon>
        <taxon>Teleostei</taxon>
        <taxon>Ostariophysi</taxon>
        <taxon>Siluriformes</taxon>
        <taxon>Siluridae</taxon>
        <taxon>Silurus</taxon>
    </lineage>
</organism>
<protein>
    <recommendedName>
        <fullName evidence="1">Tc1-like transposase DDE domain-containing protein</fullName>
    </recommendedName>
</protein>
<evidence type="ECO:0000259" key="1">
    <source>
        <dbReference type="Pfam" id="PF13358"/>
    </source>
</evidence>
<dbReference type="Pfam" id="PF13358">
    <property type="entry name" value="DDE_3"/>
    <property type="match status" value="1"/>
</dbReference>
<dbReference type="InterPro" id="IPR038717">
    <property type="entry name" value="Tc1-like_DDE_dom"/>
</dbReference>
<comment type="caution">
    <text evidence="2">The sequence shown here is derived from an EMBL/GenBank/DDBJ whole genome shotgun (WGS) entry which is preliminary data.</text>
</comment>
<feature type="non-terminal residue" evidence="2">
    <location>
        <position position="1"/>
    </location>
</feature>
<evidence type="ECO:0000313" key="2">
    <source>
        <dbReference type="EMBL" id="KAI5624440.1"/>
    </source>
</evidence>
<dbReference type="PANTHER" id="PTHR23022:SF135">
    <property type="entry name" value="SI:DKEY-77F5.3"/>
    <property type="match status" value="1"/>
</dbReference>
<feature type="domain" description="Tc1-like transposase DDE" evidence="1">
    <location>
        <begin position="57"/>
        <end position="207"/>
    </location>
</feature>
<evidence type="ECO:0000313" key="3">
    <source>
        <dbReference type="Proteomes" id="UP001205998"/>
    </source>
</evidence>
<sequence>EAGVKASRATTHRRVKEFGYSCLIPLVKPILNQRQCQRLLTWDKEKKNWTVAQWSKVSFLDESKFCILYGNQGPRVWRKGTEKSMIDPPPTMKHGGGSIMLWGCFASACTGKLQRVQGSMNSLQYQEILDDSVMQSVTNLRLGRCWTFQQDNDPKHISKSTRAWLQIKGWNILKWPSQSPDLNPIENLWWDLKKAVAVRKPKNVTELEAFAHDEWAKIPVDRCKTLVSSYASSLKAVITVKGCCTKY</sequence>
<reference evidence="2" key="1">
    <citation type="submission" date="2018-07" db="EMBL/GenBank/DDBJ databases">
        <title>Comparative genomics of catfishes provides insights into carnivory and benthic adaptation.</title>
        <authorList>
            <person name="Zhang Y."/>
            <person name="Wang D."/>
            <person name="Peng Z."/>
            <person name="Zheng S."/>
            <person name="Shao F."/>
            <person name="Tao W."/>
        </authorList>
    </citation>
    <scope>NUCLEOTIDE SEQUENCE</scope>
    <source>
        <strain evidence="2">Chongqing</strain>
    </source>
</reference>
<feature type="non-terminal residue" evidence="2">
    <location>
        <position position="247"/>
    </location>
</feature>
<accession>A0AAD5AYX0</accession>
<dbReference type="AlphaFoldDB" id="A0AAD5AYX0"/>
<dbReference type="Gene3D" id="3.30.420.10">
    <property type="entry name" value="Ribonuclease H-like superfamily/Ribonuclease H"/>
    <property type="match status" value="1"/>
</dbReference>
<dbReference type="InterPro" id="IPR036397">
    <property type="entry name" value="RNaseH_sf"/>
</dbReference>
<dbReference type="Proteomes" id="UP001205998">
    <property type="component" value="Unassembled WGS sequence"/>
</dbReference>
<name>A0AAD5AYX0_SILAS</name>
<keyword evidence="3" id="KW-1185">Reference proteome</keyword>
<gene>
    <name evidence="2" type="ORF">C0J50_15962</name>
</gene>